<dbReference type="PANTHER" id="PTHR30618:SF0">
    <property type="entry name" value="PURINE-URACIL PERMEASE NCS1"/>
    <property type="match status" value="1"/>
</dbReference>
<feature type="transmembrane region" description="Helical" evidence="7">
    <location>
        <begin position="135"/>
        <end position="158"/>
    </location>
</feature>
<accession>A0A8H4PAD9</accession>
<dbReference type="InterPro" id="IPR045225">
    <property type="entry name" value="Uracil/uridine/allantoin_perm"/>
</dbReference>
<dbReference type="EMBL" id="JAADYS010000635">
    <property type="protein sequence ID" value="KAF4468284.1"/>
    <property type="molecule type" value="Genomic_DNA"/>
</dbReference>
<comment type="similarity">
    <text evidence="2">Belongs to the purine-cytosine permease (2.A.39) family.</text>
</comment>
<dbReference type="Pfam" id="PF02133">
    <property type="entry name" value="Transp_cyt_pur"/>
    <property type="match status" value="1"/>
</dbReference>
<evidence type="ECO:0000256" key="7">
    <source>
        <dbReference type="SAM" id="Phobius"/>
    </source>
</evidence>
<dbReference type="Proteomes" id="UP000554235">
    <property type="component" value="Unassembled WGS sequence"/>
</dbReference>
<evidence type="ECO:0000256" key="1">
    <source>
        <dbReference type="ARBA" id="ARBA00004141"/>
    </source>
</evidence>
<evidence type="ECO:0000256" key="4">
    <source>
        <dbReference type="ARBA" id="ARBA00022989"/>
    </source>
</evidence>
<proteinExistence type="inferred from homology"/>
<evidence type="ECO:0000256" key="5">
    <source>
        <dbReference type="ARBA" id="ARBA00023136"/>
    </source>
</evidence>
<evidence type="ECO:0000256" key="3">
    <source>
        <dbReference type="ARBA" id="ARBA00022692"/>
    </source>
</evidence>
<feature type="transmembrane region" description="Helical" evidence="7">
    <location>
        <begin position="390"/>
        <end position="414"/>
    </location>
</feature>
<feature type="transmembrane region" description="Helical" evidence="7">
    <location>
        <begin position="109"/>
        <end position="128"/>
    </location>
</feature>
<dbReference type="AlphaFoldDB" id="A0A8H4PAD9"/>
<evidence type="ECO:0000256" key="2">
    <source>
        <dbReference type="ARBA" id="ARBA00008974"/>
    </source>
</evidence>
<comment type="caution">
    <text evidence="8">The sequence shown here is derived from an EMBL/GenBank/DDBJ whole genome shotgun (WGS) entry which is preliminary data.</text>
</comment>
<evidence type="ECO:0000313" key="9">
    <source>
        <dbReference type="Proteomes" id="UP000554235"/>
    </source>
</evidence>
<feature type="transmembrane region" description="Helical" evidence="7">
    <location>
        <begin position="244"/>
        <end position="265"/>
    </location>
</feature>
<feature type="transmembrane region" description="Helical" evidence="7">
    <location>
        <begin position="178"/>
        <end position="197"/>
    </location>
</feature>
<feature type="transmembrane region" description="Helical" evidence="7">
    <location>
        <begin position="358"/>
        <end position="378"/>
    </location>
</feature>
<feature type="region of interest" description="Disordered" evidence="6">
    <location>
        <begin position="22"/>
        <end position="43"/>
    </location>
</feature>
<keyword evidence="4 7" id="KW-1133">Transmembrane helix</keyword>
<organism evidence="8 9">
    <name type="scientific">Fusarium albosuccineum</name>
    <dbReference type="NCBI Taxonomy" id="1237068"/>
    <lineage>
        <taxon>Eukaryota</taxon>
        <taxon>Fungi</taxon>
        <taxon>Dikarya</taxon>
        <taxon>Ascomycota</taxon>
        <taxon>Pezizomycotina</taxon>
        <taxon>Sordariomycetes</taxon>
        <taxon>Hypocreomycetidae</taxon>
        <taxon>Hypocreales</taxon>
        <taxon>Nectriaceae</taxon>
        <taxon>Fusarium</taxon>
        <taxon>Fusarium decemcellulare species complex</taxon>
    </lineage>
</organism>
<protein>
    <submittedName>
        <fullName evidence="8">NCS1 allantoate transporter</fullName>
    </submittedName>
</protein>
<feature type="transmembrane region" description="Helical" evidence="7">
    <location>
        <begin position="445"/>
        <end position="465"/>
    </location>
</feature>
<name>A0A8H4PAD9_9HYPO</name>
<evidence type="ECO:0000256" key="6">
    <source>
        <dbReference type="SAM" id="MobiDB-lite"/>
    </source>
</evidence>
<feature type="transmembrane region" description="Helical" evidence="7">
    <location>
        <begin position="204"/>
        <end position="224"/>
    </location>
</feature>
<sequence length="513" mass="57060">MGPTLDNSPILRRLDRIIRVKPDPGSDSSQQWSNKDLDPVPPEKRTWGPLDIVGYWISDQYATSLWNMGATVVSLGLTLKEGLPIAFAGFFIISIVLTYNGRIGADTHLSFPVIIRASFGVYGAYLAILVRCLFALMWLCILTYQAGGLTAVMLTAIFPSYGRIPNTLPEGFGLTSQTMLGFGIFWIIQTPLCLMPVHKLKYFFWFKMVVCPITFFGLFIWGLVVTKGHAPFIDGPTQIQDSKAWAYIQALNILTGLCSTMAINISDFSRFSKKGAVNYWQMFAVPFSGVTPIMCAMVAVAATKQLWGVDAWNPADMITFFDSRAVKFFTSFGFIVGSIGSNVSTNCISFATDITSIWPRYITIFRAALFASILCFAMNPWKIVTNAPSFVAFLGAYPAFLAPVATIMVVDWYLVRKVAWVVSFAPNLPAFAHAVNPKNPNVQPYTWYISWYFATTVSGIVYYVLCWCWPATSTYVDEPIYEIDGTIDGLGDAEKGGFEEHEMQNNGRNSKED</sequence>
<reference evidence="8 9" key="1">
    <citation type="submission" date="2020-01" db="EMBL/GenBank/DDBJ databases">
        <title>Identification and distribution of gene clusters putatively required for synthesis of sphingolipid metabolism inhibitors in phylogenetically diverse species of the filamentous fungus Fusarium.</title>
        <authorList>
            <person name="Kim H.-S."/>
            <person name="Busman M."/>
            <person name="Brown D.W."/>
            <person name="Divon H."/>
            <person name="Uhlig S."/>
            <person name="Proctor R.H."/>
        </authorList>
    </citation>
    <scope>NUCLEOTIDE SEQUENCE [LARGE SCALE GENOMIC DNA]</scope>
    <source>
        <strain evidence="8 9">NRRL 20459</strain>
    </source>
</reference>
<keyword evidence="9" id="KW-1185">Reference proteome</keyword>
<comment type="subcellular location">
    <subcellularLocation>
        <location evidence="1">Membrane</location>
        <topology evidence="1">Multi-pass membrane protein</topology>
    </subcellularLocation>
</comment>
<keyword evidence="3 7" id="KW-0812">Transmembrane</keyword>
<dbReference type="InterPro" id="IPR001248">
    <property type="entry name" value="Pur-cyt_permease"/>
</dbReference>
<feature type="transmembrane region" description="Helical" evidence="7">
    <location>
        <begin position="83"/>
        <end position="103"/>
    </location>
</feature>
<keyword evidence="5 7" id="KW-0472">Membrane</keyword>
<dbReference type="GO" id="GO:0015205">
    <property type="term" value="F:nucleobase transmembrane transporter activity"/>
    <property type="evidence" value="ECO:0007669"/>
    <property type="project" value="TreeGrafter"/>
</dbReference>
<dbReference type="PANTHER" id="PTHR30618">
    <property type="entry name" value="NCS1 FAMILY PURINE/PYRIMIDINE TRANSPORTER"/>
    <property type="match status" value="1"/>
</dbReference>
<dbReference type="GO" id="GO:0005886">
    <property type="term" value="C:plasma membrane"/>
    <property type="evidence" value="ECO:0007669"/>
    <property type="project" value="TreeGrafter"/>
</dbReference>
<dbReference type="OrthoDB" id="2018619at2759"/>
<evidence type="ECO:0000313" key="8">
    <source>
        <dbReference type="EMBL" id="KAF4468284.1"/>
    </source>
</evidence>
<feature type="transmembrane region" description="Helical" evidence="7">
    <location>
        <begin position="277"/>
        <end position="302"/>
    </location>
</feature>
<gene>
    <name evidence="8" type="ORF">FALBO_4822</name>
</gene>
<dbReference type="Gene3D" id="1.10.4160.10">
    <property type="entry name" value="Hydantoin permease"/>
    <property type="match status" value="1"/>
</dbReference>